<evidence type="ECO:0000256" key="10">
    <source>
        <dbReference type="ARBA" id="ARBA00022989"/>
    </source>
</evidence>
<keyword evidence="8" id="KW-0256">Endoplasmic reticulum</keyword>
<organism evidence="13 14">
    <name type="scientific">Platanthera zijinensis</name>
    <dbReference type="NCBI Taxonomy" id="2320716"/>
    <lineage>
        <taxon>Eukaryota</taxon>
        <taxon>Viridiplantae</taxon>
        <taxon>Streptophyta</taxon>
        <taxon>Embryophyta</taxon>
        <taxon>Tracheophyta</taxon>
        <taxon>Spermatophyta</taxon>
        <taxon>Magnoliopsida</taxon>
        <taxon>Liliopsida</taxon>
        <taxon>Asparagales</taxon>
        <taxon>Orchidaceae</taxon>
        <taxon>Orchidoideae</taxon>
        <taxon>Orchideae</taxon>
        <taxon>Orchidinae</taxon>
        <taxon>Platanthera</taxon>
    </lineage>
</organism>
<evidence type="ECO:0000256" key="12">
    <source>
        <dbReference type="ARBA" id="ARBA00047353"/>
    </source>
</evidence>
<keyword evidence="9" id="KW-0460">Magnesium</keyword>
<evidence type="ECO:0000256" key="11">
    <source>
        <dbReference type="ARBA" id="ARBA00023136"/>
    </source>
</evidence>
<comment type="pathway">
    <text evidence="3">Protein modification; protein glycosylation.</text>
</comment>
<dbReference type="Gene3D" id="3.40.1180.10">
    <property type="entry name" value="Decaprenyl diphosphate synthase-like"/>
    <property type="match status" value="1"/>
</dbReference>
<comment type="cofactor">
    <cofactor evidence="1">
        <name>Mg(2+)</name>
        <dbReference type="ChEBI" id="CHEBI:18420"/>
    </cofactor>
</comment>
<reference evidence="13 14" key="1">
    <citation type="journal article" date="2022" name="Nat. Plants">
        <title>Genomes of leafy and leafless Platanthera orchids illuminate the evolution of mycoheterotrophy.</title>
        <authorList>
            <person name="Li M.H."/>
            <person name="Liu K.W."/>
            <person name="Li Z."/>
            <person name="Lu H.C."/>
            <person name="Ye Q.L."/>
            <person name="Zhang D."/>
            <person name="Wang J.Y."/>
            <person name="Li Y.F."/>
            <person name="Zhong Z.M."/>
            <person name="Liu X."/>
            <person name="Yu X."/>
            <person name="Liu D.K."/>
            <person name="Tu X.D."/>
            <person name="Liu B."/>
            <person name="Hao Y."/>
            <person name="Liao X.Y."/>
            <person name="Jiang Y.T."/>
            <person name="Sun W.H."/>
            <person name="Chen J."/>
            <person name="Chen Y.Q."/>
            <person name="Ai Y."/>
            <person name="Zhai J.W."/>
            <person name="Wu S.S."/>
            <person name="Zhou Z."/>
            <person name="Hsiao Y.Y."/>
            <person name="Wu W.L."/>
            <person name="Chen Y.Y."/>
            <person name="Lin Y.F."/>
            <person name="Hsu J.L."/>
            <person name="Li C.Y."/>
            <person name="Wang Z.W."/>
            <person name="Zhao X."/>
            <person name="Zhong W.Y."/>
            <person name="Ma X.K."/>
            <person name="Ma L."/>
            <person name="Huang J."/>
            <person name="Chen G.Z."/>
            <person name="Huang M.Z."/>
            <person name="Huang L."/>
            <person name="Peng D.H."/>
            <person name="Luo Y.B."/>
            <person name="Zou S.Q."/>
            <person name="Chen S.P."/>
            <person name="Lan S."/>
            <person name="Tsai W.C."/>
            <person name="Van de Peer Y."/>
            <person name="Liu Z.J."/>
        </authorList>
    </citation>
    <scope>NUCLEOTIDE SEQUENCE [LARGE SCALE GENOMIC DNA]</scope>
    <source>
        <strain evidence="13">Lor287</strain>
    </source>
</reference>
<gene>
    <name evidence="13" type="ORF">KSP39_PZI019698</name>
</gene>
<evidence type="ECO:0000256" key="6">
    <source>
        <dbReference type="ARBA" id="ARBA00022679"/>
    </source>
</evidence>
<sequence>MTNILAPPPVQPIPSFRLPWFVRLVLRQCWLMIHLLFSIYQFGSHFLQVVESYIISLGLLQSYQNLQLHNLRHLAIVVDSEEARNTLKVKELLHWVSKIGVNYLTLYDMEGVLKKSLDGDLSNFTSGMTVKLLSFTDGKGGLAKAASFLCSKYQNDELTSYNMKDPKITESEISDALNAVGCGGPDPDLLLVYGPVRCHLGFPAWRIRYTEIIHMGSLKSMKYGAILKALFEFSKKQQNYGS</sequence>
<evidence type="ECO:0000313" key="14">
    <source>
        <dbReference type="Proteomes" id="UP001418222"/>
    </source>
</evidence>
<comment type="similarity">
    <text evidence="4">Belongs to the UPP synthase family.</text>
</comment>
<evidence type="ECO:0000256" key="5">
    <source>
        <dbReference type="ARBA" id="ARBA00012596"/>
    </source>
</evidence>
<dbReference type="PANTHER" id="PTHR21528">
    <property type="entry name" value="DEHYDRODOLICHYL DIPHOSPHATE SYNTHASE COMPLEX SUBUNIT NUS1"/>
    <property type="match status" value="1"/>
</dbReference>
<evidence type="ECO:0000256" key="4">
    <source>
        <dbReference type="ARBA" id="ARBA00005432"/>
    </source>
</evidence>
<evidence type="ECO:0000313" key="13">
    <source>
        <dbReference type="EMBL" id="KAK8923432.1"/>
    </source>
</evidence>
<dbReference type="Proteomes" id="UP001418222">
    <property type="component" value="Unassembled WGS sequence"/>
</dbReference>
<evidence type="ECO:0000256" key="9">
    <source>
        <dbReference type="ARBA" id="ARBA00022842"/>
    </source>
</evidence>
<keyword evidence="10" id="KW-1133">Transmembrane helix</keyword>
<comment type="subcellular location">
    <subcellularLocation>
        <location evidence="2">Endoplasmic reticulum membrane</location>
    </subcellularLocation>
</comment>
<dbReference type="InterPro" id="IPR036424">
    <property type="entry name" value="UPP_synth-like_sf"/>
</dbReference>
<keyword evidence="7" id="KW-0812">Transmembrane</keyword>
<dbReference type="EMBL" id="JBBWWQ010000017">
    <property type="protein sequence ID" value="KAK8923432.1"/>
    <property type="molecule type" value="Genomic_DNA"/>
</dbReference>
<evidence type="ECO:0000256" key="7">
    <source>
        <dbReference type="ARBA" id="ARBA00022692"/>
    </source>
</evidence>
<name>A0AAP0B1S8_9ASPA</name>
<accession>A0AAP0B1S8</accession>
<dbReference type="GO" id="GO:1904423">
    <property type="term" value="C:dehydrodolichyl diphosphate synthase complex"/>
    <property type="evidence" value="ECO:0007669"/>
    <property type="project" value="InterPro"/>
</dbReference>
<evidence type="ECO:0000256" key="3">
    <source>
        <dbReference type="ARBA" id="ARBA00004922"/>
    </source>
</evidence>
<dbReference type="AlphaFoldDB" id="A0AAP0B1S8"/>
<keyword evidence="6" id="KW-0808">Transferase</keyword>
<comment type="caution">
    <text evidence="13">The sequence shown here is derived from an EMBL/GenBank/DDBJ whole genome shotgun (WGS) entry which is preliminary data.</text>
</comment>
<evidence type="ECO:0000256" key="8">
    <source>
        <dbReference type="ARBA" id="ARBA00022824"/>
    </source>
</evidence>
<dbReference type="GO" id="GO:0005789">
    <property type="term" value="C:endoplasmic reticulum membrane"/>
    <property type="evidence" value="ECO:0007669"/>
    <property type="project" value="UniProtKB-SubCell"/>
</dbReference>
<keyword evidence="14" id="KW-1185">Reference proteome</keyword>
<dbReference type="SUPFAM" id="SSF64005">
    <property type="entry name" value="Undecaprenyl diphosphate synthase"/>
    <property type="match status" value="1"/>
</dbReference>
<dbReference type="GO" id="GO:0045547">
    <property type="term" value="F:ditrans,polycis-polyprenyl diphosphate synthase [(2E,6E)-farnesyl diphosphate specific] activity"/>
    <property type="evidence" value="ECO:0007669"/>
    <property type="project" value="UniProtKB-EC"/>
</dbReference>
<dbReference type="InterPro" id="IPR038887">
    <property type="entry name" value="Nus1/NgBR"/>
</dbReference>
<evidence type="ECO:0000256" key="2">
    <source>
        <dbReference type="ARBA" id="ARBA00004586"/>
    </source>
</evidence>
<evidence type="ECO:0000256" key="1">
    <source>
        <dbReference type="ARBA" id="ARBA00001946"/>
    </source>
</evidence>
<keyword evidence="11" id="KW-0472">Membrane</keyword>
<dbReference type="PANTHER" id="PTHR21528:SF0">
    <property type="entry name" value="DEHYDRODOLICHYL DIPHOSPHATE SYNTHASE COMPLEX SUBUNIT NUS1"/>
    <property type="match status" value="1"/>
</dbReference>
<protein>
    <recommendedName>
        <fullName evidence="5">ditrans,polycis-polyprenyl diphosphate synthase [(2E,6E)-farnesyldiphosphate specific]</fullName>
        <ecNumber evidence="5">2.5.1.87</ecNumber>
    </recommendedName>
</protein>
<proteinExistence type="inferred from homology"/>
<dbReference type="EC" id="2.5.1.87" evidence="5"/>
<comment type="catalytic activity">
    <reaction evidence="12">
        <text>n isopentenyl diphosphate + (2E,6E)-farnesyl diphosphate = a di-trans,poly-cis-polyprenyl diphosphate + n diphosphate</text>
        <dbReference type="Rhea" id="RHEA:53008"/>
        <dbReference type="Rhea" id="RHEA-COMP:19494"/>
        <dbReference type="ChEBI" id="CHEBI:33019"/>
        <dbReference type="ChEBI" id="CHEBI:128769"/>
        <dbReference type="ChEBI" id="CHEBI:136960"/>
        <dbReference type="ChEBI" id="CHEBI:175763"/>
        <dbReference type="EC" id="2.5.1.87"/>
    </reaction>
</comment>